<organism evidence="1 2">
    <name type="scientific">Botrytis porri</name>
    <dbReference type="NCBI Taxonomy" id="87229"/>
    <lineage>
        <taxon>Eukaryota</taxon>
        <taxon>Fungi</taxon>
        <taxon>Dikarya</taxon>
        <taxon>Ascomycota</taxon>
        <taxon>Pezizomycotina</taxon>
        <taxon>Leotiomycetes</taxon>
        <taxon>Helotiales</taxon>
        <taxon>Sclerotiniaceae</taxon>
        <taxon>Botrytis</taxon>
    </lineage>
</organism>
<evidence type="ECO:0000313" key="2">
    <source>
        <dbReference type="Proteomes" id="UP000297280"/>
    </source>
</evidence>
<reference evidence="1 2" key="1">
    <citation type="submission" date="2017-12" db="EMBL/GenBank/DDBJ databases">
        <title>Comparative genomics of Botrytis spp.</title>
        <authorList>
            <person name="Valero-Jimenez C.A."/>
            <person name="Tapia P."/>
            <person name="Veloso J."/>
            <person name="Silva-Moreno E."/>
            <person name="Staats M."/>
            <person name="Valdes J.H."/>
            <person name="Van Kan J.A.L."/>
        </authorList>
    </citation>
    <scope>NUCLEOTIDE SEQUENCE [LARGE SCALE GENOMIC DNA]</scope>
    <source>
        <strain evidence="1 2">MUCL3349</strain>
    </source>
</reference>
<evidence type="ECO:0000313" key="1">
    <source>
        <dbReference type="EMBL" id="TGO85656.1"/>
    </source>
</evidence>
<accession>A0A4Z1KJZ2</accession>
<dbReference type="Proteomes" id="UP000297280">
    <property type="component" value="Unassembled WGS sequence"/>
</dbReference>
<dbReference type="STRING" id="87229.A0A4Z1KJZ2"/>
<comment type="caution">
    <text evidence="1">The sequence shown here is derived from an EMBL/GenBank/DDBJ whole genome shotgun (WGS) entry which is preliminary data.</text>
</comment>
<dbReference type="EMBL" id="PQXO01000374">
    <property type="protein sequence ID" value="TGO85656.1"/>
    <property type="molecule type" value="Genomic_DNA"/>
</dbReference>
<protein>
    <submittedName>
        <fullName evidence="1">Uncharacterized protein</fullName>
    </submittedName>
</protein>
<keyword evidence="2" id="KW-1185">Reference proteome</keyword>
<dbReference type="AlphaFoldDB" id="A0A4Z1KJZ2"/>
<gene>
    <name evidence="1" type="ORF">BPOR_0375g00050</name>
</gene>
<sequence>MFVEKGSPIKVWIKEIEDRNYEIRGWIKEHDEGSHEGDDGEEEACLEDTELEGNDIYQEEDREGEARFDISLDDIFNTERDISRDISLEGLHLNDTRNRGAKKSFRFGILTAGSSRQLVQIG</sequence>
<name>A0A4Z1KJZ2_9HELO</name>
<proteinExistence type="predicted"/>